<evidence type="ECO:0000313" key="2">
    <source>
        <dbReference type="EMBL" id="CAI9931325.1"/>
    </source>
</evidence>
<keyword evidence="1" id="KW-1133">Transmembrane helix</keyword>
<dbReference type="AlphaFoldDB" id="A0AA86P456"/>
<gene>
    <name evidence="2" type="ORF">HINF_LOCUS18970</name>
    <name evidence="3" type="ORF">HINF_LOCUS18973</name>
    <name evidence="4" type="ORF">HINF_LOCUS72122</name>
    <name evidence="5" type="ORF">HINF_LOCUS72125</name>
</gene>
<dbReference type="EMBL" id="CATOUU010000482">
    <property type="protein sequence ID" value="CAI9931328.1"/>
    <property type="molecule type" value="Genomic_DNA"/>
</dbReference>
<evidence type="ECO:0000313" key="4">
    <source>
        <dbReference type="EMBL" id="CAL6103392.1"/>
    </source>
</evidence>
<evidence type="ECO:0000313" key="3">
    <source>
        <dbReference type="EMBL" id="CAI9931328.1"/>
    </source>
</evidence>
<dbReference type="EMBL" id="CAXDID020000566">
    <property type="protein sequence ID" value="CAL6103392.1"/>
    <property type="molecule type" value="Genomic_DNA"/>
</dbReference>
<feature type="transmembrane region" description="Helical" evidence="1">
    <location>
        <begin position="118"/>
        <end position="138"/>
    </location>
</feature>
<organism evidence="3">
    <name type="scientific">Hexamita inflata</name>
    <dbReference type="NCBI Taxonomy" id="28002"/>
    <lineage>
        <taxon>Eukaryota</taxon>
        <taxon>Metamonada</taxon>
        <taxon>Diplomonadida</taxon>
        <taxon>Hexamitidae</taxon>
        <taxon>Hexamitinae</taxon>
        <taxon>Hexamita</taxon>
    </lineage>
</organism>
<accession>A0AA86P456</accession>
<comment type="caution">
    <text evidence="3">The sequence shown here is derived from an EMBL/GenBank/DDBJ whole genome shotgun (WGS) entry which is preliminary data.</text>
</comment>
<proteinExistence type="predicted"/>
<protein>
    <submittedName>
        <fullName evidence="4">Hypothetical_protein</fullName>
    </submittedName>
</protein>
<name>A0AA86P456_9EUKA</name>
<reference evidence="3" key="1">
    <citation type="submission" date="2023-06" db="EMBL/GenBank/DDBJ databases">
        <authorList>
            <person name="Kurt Z."/>
        </authorList>
    </citation>
    <scope>NUCLEOTIDE SEQUENCE</scope>
</reference>
<evidence type="ECO:0000313" key="5">
    <source>
        <dbReference type="EMBL" id="CAL6103398.1"/>
    </source>
</evidence>
<dbReference type="EMBL" id="CATOUU010000482">
    <property type="protein sequence ID" value="CAI9931325.1"/>
    <property type="molecule type" value="Genomic_DNA"/>
</dbReference>
<keyword evidence="6" id="KW-1185">Reference proteome</keyword>
<reference evidence="4 6" key="2">
    <citation type="submission" date="2024-07" db="EMBL/GenBank/DDBJ databases">
        <authorList>
            <person name="Akdeniz Z."/>
        </authorList>
    </citation>
    <scope>NUCLEOTIDE SEQUENCE [LARGE SCALE GENOMIC DNA]</scope>
</reference>
<evidence type="ECO:0000256" key="1">
    <source>
        <dbReference type="SAM" id="Phobius"/>
    </source>
</evidence>
<dbReference type="EMBL" id="CAXDID020000566">
    <property type="protein sequence ID" value="CAL6103398.1"/>
    <property type="molecule type" value="Genomic_DNA"/>
</dbReference>
<keyword evidence="1" id="KW-0472">Membrane</keyword>
<sequence>MLFLPSLSCYASHSAIFGLNSISLSFTYTCAPKVDFTFNLTLSNFGSFVGSGFAKTNDRLEFRLYCTDLNPAVETCEQIFDSIVVSQNGQLIITDKQRYQYNVNVQMELIRALKSVDMIIIAMIVVLTLTFTGISKYCKKAQNNAIQKYIPEASNVFAFNLDKND</sequence>
<evidence type="ECO:0000313" key="6">
    <source>
        <dbReference type="Proteomes" id="UP001642409"/>
    </source>
</evidence>
<dbReference type="Proteomes" id="UP001642409">
    <property type="component" value="Unassembled WGS sequence"/>
</dbReference>
<keyword evidence="1" id="KW-0812">Transmembrane</keyword>